<sequence>RKDFKAPIIVQMLNWAQENVVSILPPHILSDLDMILESQVLDVNGEFDVLELTDEIFHGVNGISKVRIHDGNFCRKMSDDEYAKATNLSMTFTASDYNPPPPFVIRGTKIRVLPYESNAEVESGDIAEDVDYYVSEYTTVTYNSVDYADGDVFTGVSGATTYSTTGTGTVILAQYIDLHYRRKPTTMILYSNPALNVNCEFAEEIQQIIIGKALEDFQNNTPQAKNCVMRAIAKMNELRLKYAPTDSLK</sequence>
<reference evidence="1" key="1">
    <citation type="journal article" date="2014" name="Front. Microbiol.">
        <title>High frequency of phylogenetically diverse reductive dehalogenase-homologous genes in deep subseafloor sedimentary metagenomes.</title>
        <authorList>
            <person name="Kawai M."/>
            <person name="Futagami T."/>
            <person name="Toyoda A."/>
            <person name="Takaki Y."/>
            <person name="Nishi S."/>
            <person name="Hori S."/>
            <person name="Arai W."/>
            <person name="Tsubouchi T."/>
            <person name="Morono Y."/>
            <person name="Uchiyama I."/>
            <person name="Ito T."/>
            <person name="Fujiyama A."/>
            <person name="Inagaki F."/>
            <person name="Takami H."/>
        </authorList>
    </citation>
    <scope>NUCLEOTIDE SEQUENCE</scope>
    <source>
        <strain evidence="1">Expedition CK06-06</strain>
    </source>
</reference>
<comment type="caution">
    <text evidence="1">The sequence shown here is derived from an EMBL/GenBank/DDBJ whole genome shotgun (WGS) entry which is preliminary data.</text>
</comment>
<dbReference type="AlphaFoldDB" id="X0XC09"/>
<accession>X0XC09</accession>
<dbReference type="EMBL" id="BARS01044139">
    <property type="protein sequence ID" value="GAG32947.1"/>
    <property type="molecule type" value="Genomic_DNA"/>
</dbReference>
<feature type="non-terminal residue" evidence="1">
    <location>
        <position position="1"/>
    </location>
</feature>
<feature type="non-terminal residue" evidence="1">
    <location>
        <position position="249"/>
    </location>
</feature>
<gene>
    <name evidence="1" type="ORF">S01H1_66733</name>
</gene>
<name>X0XC09_9ZZZZ</name>
<organism evidence="1">
    <name type="scientific">marine sediment metagenome</name>
    <dbReference type="NCBI Taxonomy" id="412755"/>
    <lineage>
        <taxon>unclassified sequences</taxon>
        <taxon>metagenomes</taxon>
        <taxon>ecological metagenomes</taxon>
    </lineage>
</organism>
<evidence type="ECO:0000313" key="1">
    <source>
        <dbReference type="EMBL" id="GAG32947.1"/>
    </source>
</evidence>
<protein>
    <submittedName>
        <fullName evidence="1">Uncharacterized protein</fullName>
    </submittedName>
</protein>
<proteinExistence type="predicted"/>